<evidence type="ECO:0000313" key="1">
    <source>
        <dbReference type="EMBL" id="EEQ93940.1"/>
    </source>
</evidence>
<reference evidence="1 2" key="1">
    <citation type="submission" date="2009-05" db="EMBL/GenBank/DDBJ databases">
        <authorList>
            <person name="Setubal J.C."/>
            <person name="Boyle S."/>
            <person name="Crasta O.R."/>
            <person name="Gillespie J.J."/>
            <person name="Kenyon R.W."/>
            <person name="Lu J."/>
            <person name="Mane S."/>
            <person name="Nagrani S."/>
            <person name="Shallom J.M."/>
            <person name="Shallom S."/>
            <person name="Shukla M."/>
            <person name="Snyder E.E."/>
            <person name="Sobral B.W."/>
            <person name="Wattam A.R."/>
            <person name="Will R."/>
            <person name="Williams K."/>
            <person name="Yoo H."/>
            <person name="Munk C."/>
            <person name="Tapia R."/>
            <person name="Green L."/>
            <person name="Rogers Y."/>
            <person name="Detter J.C."/>
            <person name="Bruce D."/>
            <person name="Brettin T.S."/>
            <person name="Tsolis R."/>
        </authorList>
    </citation>
    <scope>NUCLEOTIDE SEQUENCE [LARGE SCALE GENOMIC DNA]</scope>
    <source>
        <strain evidence="1 2">LMG 3301</strain>
    </source>
</reference>
<dbReference type="HOGENOM" id="CLU_141606_0_0_5"/>
<protein>
    <recommendedName>
        <fullName evidence="3">DUF2267 domain-containing protein</fullName>
    </recommendedName>
</protein>
<gene>
    <name evidence="1" type="ORF">OINT_2001135</name>
</gene>
<dbReference type="EMBL" id="ACQA01000002">
    <property type="protein sequence ID" value="EEQ93940.1"/>
    <property type="molecule type" value="Genomic_DNA"/>
</dbReference>
<evidence type="ECO:0008006" key="3">
    <source>
        <dbReference type="Google" id="ProtNLM"/>
    </source>
</evidence>
<dbReference type="AlphaFoldDB" id="C4WNI5"/>
<comment type="caution">
    <text evidence="1">The sequence shown here is derived from an EMBL/GenBank/DDBJ whole genome shotgun (WGS) entry which is preliminary data.</text>
</comment>
<proteinExistence type="predicted"/>
<dbReference type="Proteomes" id="UP000004386">
    <property type="component" value="Unassembled WGS sequence"/>
</dbReference>
<organism evidence="1 2">
    <name type="scientific">Brucella intermedia LMG 3301</name>
    <dbReference type="NCBI Taxonomy" id="641118"/>
    <lineage>
        <taxon>Bacteria</taxon>
        <taxon>Pseudomonadati</taxon>
        <taxon>Pseudomonadota</taxon>
        <taxon>Alphaproteobacteria</taxon>
        <taxon>Hyphomicrobiales</taxon>
        <taxon>Brucellaceae</taxon>
        <taxon>Brucella/Ochrobactrum group</taxon>
        <taxon>Brucella</taxon>
    </lineage>
</organism>
<evidence type="ECO:0000313" key="2">
    <source>
        <dbReference type="Proteomes" id="UP000004386"/>
    </source>
</evidence>
<accession>C4WNI5</accession>
<name>C4WNI5_9HYPH</name>
<sequence length="157" mass="16277">MPPTAVRTAPCGGKEYGIFMSLQSLIDSIATKINIDPQLAEKLAGSVFSVLQHSAPEIGKKIFALLPDAQQLASAHDVLANSAGGIMGALSGLMDNVAGEKMSALLKAAATLRSSGLSSDQITEAGGQVINYVRDHDPQLIDQLVANVPALKGHFGL</sequence>